<dbReference type="OrthoDB" id="354at2759"/>
<dbReference type="GO" id="GO:0005675">
    <property type="term" value="C:transcription factor TFIIH holo complex"/>
    <property type="evidence" value="ECO:0007669"/>
    <property type="project" value="TreeGrafter"/>
</dbReference>
<dbReference type="STRING" id="74557.A0A1V9ZYE1"/>
<protein>
    <recommendedName>
        <fullName evidence="8">General transcription and DNA repair factor IIH subunit TFB5</fullName>
    </recommendedName>
</protein>
<evidence type="ECO:0000256" key="8">
    <source>
        <dbReference type="RuleBase" id="RU368032"/>
    </source>
</evidence>
<dbReference type="GO" id="GO:0000439">
    <property type="term" value="C:transcription factor TFIIH core complex"/>
    <property type="evidence" value="ECO:0007669"/>
    <property type="project" value="UniProtKB-UniRule"/>
</dbReference>
<dbReference type="InterPro" id="IPR009400">
    <property type="entry name" value="TFIIH_TTDA/Tfb5"/>
</dbReference>
<name>A0A1V9ZYE1_9STRA</name>
<evidence type="ECO:0000256" key="7">
    <source>
        <dbReference type="ARBA" id="ARBA00023242"/>
    </source>
</evidence>
<evidence type="ECO:0000256" key="6">
    <source>
        <dbReference type="ARBA" id="ARBA00023204"/>
    </source>
</evidence>
<dbReference type="Gene3D" id="3.30.70.1220">
    <property type="entry name" value="TFB5-like"/>
    <property type="match status" value="1"/>
</dbReference>
<evidence type="ECO:0000256" key="1">
    <source>
        <dbReference type="ARBA" id="ARBA00004123"/>
    </source>
</evidence>
<evidence type="ECO:0000256" key="3">
    <source>
        <dbReference type="ARBA" id="ARBA00022763"/>
    </source>
</evidence>
<organism evidence="9 10">
    <name type="scientific">Thraustotheca clavata</name>
    <dbReference type="NCBI Taxonomy" id="74557"/>
    <lineage>
        <taxon>Eukaryota</taxon>
        <taxon>Sar</taxon>
        <taxon>Stramenopiles</taxon>
        <taxon>Oomycota</taxon>
        <taxon>Saprolegniomycetes</taxon>
        <taxon>Saprolegniales</taxon>
        <taxon>Achlyaceae</taxon>
        <taxon>Thraustotheca</taxon>
    </lineage>
</organism>
<keyword evidence="6 8" id="KW-0234">DNA repair</keyword>
<dbReference type="PANTHER" id="PTHR28580">
    <property type="entry name" value="GENERAL TRANSCRIPTION FACTOR IIH SUBUNIT 5"/>
    <property type="match status" value="1"/>
</dbReference>
<keyword evidence="10" id="KW-1185">Reference proteome</keyword>
<dbReference type="Pfam" id="PF06331">
    <property type="entry name" value="Tfb5"/>
    <property type="match status" value="1"/>
</dbReference>
<keyword evidence="7 8" id="KW-0539">Nucleus</keyword>
<keyword evidence="3 8" id="KW-0227">DNA damage</keyword>
<comment type="caution">
    <text evidence="9">The sequence shown here is derived from an EMBL/GenBank/DDBJ whole genome shotgun (WGS) entry which is preliminary data.</text>
</comment>
<dbReference type="SMART" id="SM01395">
    <property type="entry name" value="Tbf5"/>
    <property type="match status" value="1"/>
</dbReference>
<comment type="subcellular location">
    <subcellularLocation>
        <location evidence="1 8">Nucleus</location>
    </subcellularLocation>
</comment>
<comment type="function">
    <text evidence="8">In NER, TFIIH acts by opening DNA around the lesion to allow the excision of the damaged oligonucleotide and its replacement by a new DNA fragment. In transcription, TFIIH has an essential role in transcription initiation. When the pre-initiation complex (PIC) has been established, TFIIH is required for promoter opening and promoter escape.</text>
</comment>
<keyword evidence="4 8" id="KW-0805">Transcription regulation</keyword>
<evidence type="ECO:0000256" key="2">
    <source>
        <dbReference type="ARBA" id="ARBA00007470"/>
    </source>
</evidence>
<reference evidence="9 10" key="1">
    <citation type="journal article" date="2014" name="Genome Biol. Evol.">
        <title>The secreted proteins of Achlya hypogyna and Thraustotheca clavata identify the ancestral oomycete secretome and reveal gene acquisitions by horizontal gene transfer.</title>
        <authorList>
            <person name="Misner I."/>
            <person name="Blouin N."/>
            <person name="Leonard G."/>
            <person name="Richards T.A."/>
            <person name="Lane C.E."/>
        </authorList>
    </citation>
    <scope>NUCLEOTIDE SEQUENCE [LARGE SCALE GENOMIC DNA]</scope>
    <source>
        <strain evidence="9 10">ATCC 34112</strain>
    </source>
</reference>
<dbReference type="GO" id="GO:0006294">
    <property type="term" value="P:nucleotide-excision repair, preincision complex assembly"/>
    <property type="evidence" value="ECO:0007669"/>
    <property type="project" value="TreeGrafter"/>
</dbReference>
<dbReference type="GO" id="GO:0006367">
    <property type="term" value="P:transcription initiation at RNA polymerase II promoter"/>
    <property type="evidence" value="ECO:0007669"/>
    <property type="project" value="UniProtKB-UniRule"/>
</dbReference>
<comment type="subunit">
    <text evidence="8">Component of the 7-subunit TFIIH core complex.</text>
</comment>
<sequence>MRRSGLEASPGVLVKCDAPTKQYLKHLDTMPGQVSFIIRDLDETHLFIKPEPSVMAFINKKIDEWNDKNTYQAPTN</sequence>
<gene>
    <name evidence="9" type="ORF">THRCLA_21278</name>
</gene>
<keyword evidence="5 8" id="KW-0804">Transcription</keyword>
<dbReference type="EMBL" id="JNBS01001051">
    <property type="protein sequence ID" value="OQS02971.1"/>
    <property type="molecule type" value="Genomic_DNA"/>
</dbReference>
<dbReference type="AlphaFoldDB" id="A0A1V9ZYE1"/>
<dbReference type="Proteomes" id="UP000243217">
    <property type="component" value="Unassembled WGS sequence"/>
</dbReference>
<evidence type="ECO:0000256" key="4">
    <source>
        <dbReference type="ARBA" id="ARBA00023015"/>
    </source>
</evidence>
<dbReference type="PANTHER" id="PTHR28580:SF1">
    <property type="entry name" value="GENERAL TRANSCRIPTION FACTOR IIH SUBUNIT 5"/>
    <property type="match status" value="1"/>
</dbReference>
<evidence type="ECO:0000256" key="5">
    <source>
        <dbReference type="ARBA" id="ARBA00023163"/>
    </source>
</evidence>
<dbReference type="InterPro" id="IPR035935">
    <property type="entry name" value="TFB5-like_sf"/>
</dbReference>
<dbReference type="SUPFAM" id="SSF142897">
    <property type="entry name" value="TFB5-like"/>
    <property type="match status" value="1"/>
</dbReference>
<evidence type="ECO:0000313" key="10">
    <source>
        <dbReference type="Proteomes" id="UP000243217"/>
    </source>
</evidence>
<evidence type="ECO:0000313" key="9">
    <source>
        <dbReference type="EMBL" id="OQS02971.1"/>
    </source>
</evidence>
<accession>A0A1V9ZYE1</accession>
<proteinExistence type="inferred from homology"/>
<comment type="similarity">
    <text evidence="2 8">Belongs to the TFB5 family.</text>
</comment>